<dbReference type="Gene3D" id="2.20.28.10">
    <property type="match status" value="2"/>
</dbReference>
<sequence length="501" mass="53188">MADDLMQCTVCGYIHVGTDLPDCCPVCGVEKELFEKKQAPDSKAAEAAPTAWRCLICNYLHEGPVPPESCPVCGAGADQFEPVFKQVQPTGKVDSADAIVIVGAGISGISAAEAARKTAPQAKISVISREADLPYYRINLTRYLAGELTTEQLLIHPAQWYEDNAIELHLGVEVTAVDVRNKTLGLSSRDTISYDKLILSMGAHSFVPPVGGATKAHVKTLRTQKDAAEILEAARPEKSCVVIGGGVLGLETGAALARRGVSVTIIEGFDWLLPRQLNRAAGERLAGYVEALGVRLICGGRVRELAGEQAVSGVVLESGEVVPADMVIFAAGVRCNSALARQAELEVNNGILVDNSMRTSNADIFAVGDVAEHQGVIYGTWMPAQHQGKVAGINAAGGQARFTGIPRSSILKVLDVDLFSVGEVHPDDGSFQLFEDHDDDRYAFFVFRNARLVGAILMGDTGLSARLKELIESQASCAEILAEAATAADIRQGLLSGPRVS</sequence>
<keyword evidence="7" id="KW-1185">Reference proteome</keyword>
<comment type="cofactor">
    <cofactor evidence="1">
        <name>FAD</name>
        <dbReference type="ChEBI" id="CHEBI:57692"/>
    </cofactor>
</comment>
<dbReference type="Pfam" id="PF07992">
    <property type="entry name" value="Pyr_redox_2"/>
    <property type="match status" value="1"/>
</dbReference>
<evidence type="ECO:0000259" key="5">
    <source>
        <dbReference type="PROSITE" id="PS50903"/>
    </source>
</evidence>
<dbReference type="STRING" id="338963.Pcar_2460"/>
<dbReference type="Pfam" id="PF21349">
    <property type="entry name" value="RUBY_RBDX"/>
    <property type="match status" value="2"/>
</dbReference>
<dbReference type="InterPro" id="IPR016156">
    <property type="entry name" value="FAD/NAD-linked_Rdtase_dimer_sf"/>
</dbReference>
<dbReference type="OrthoDB" id="9768666at2"/>
<dbReference type="SUPFAM" id="SSF57802">
    <property type="entry name" value="Rubredoxin-like"/>
    <property type="match status" value="2"/>
</dbReference>
<dbReference type="PANTHER" id="PTHR43429:SF3">
    <property type="entry name" value="NITRITE REDUCTASE [NAD(P)H]"/>
    <property type="match status" value="1"/>
</dbReference>
<dbReference type="InterPro" id="IPR041575">
    <property type="entry name" value="Rubredoxin_C"/>
</dbReference>
<dbReference type="KEGG" id="pca:Pcar_2460"/>
<dbReference type="CDD" id="cd00350">
    <property type="entry name" value="rubredoxin_like"/>
    <property type="match status" value="1"/>
</dbReference>
<feature type="domain" description="Rubredoxin-like" evidence="5">
    <location>
        <begin position="3"/>
        <end position="37"/>
    </location>
</feature>
<dbReference type="PROSITE" id="PS50903">
    <property type="entry name" value="RUBREDOXIN_LIKE"/>
    <property type="match status" value="2"/>
</dbReference>
<dbReference type="PRINTS" id="PR00368">
    <property type="entry name" value="FADPNR"/>
</dbReference>
<dbReference type="PRINTS" id="PR00411">
    <property type="entry name" value="PNDRDTASEI"/>
</dbReference>
<protein>
    <submittedName>
        <fullName evidence="6">FAD-dependent pyridine nucleotide-disulfide oxidoreductase family protein, rubredoxin domain pair-containing</fullName>
    </submittedName>
</protein>
<dbReference type="InterPro" id="IPR048574">
    <property type="entry name" value="RUBY_RBDX"/>
</dbReference>
<dbReference type="Gene3D" id="3.30.390.30">
    <property type="match status" value="1"/>
</dbReference>
<dbReference type="Pfam" id="PF18267">
    <property type="entry name" value="Rubredoxin_C"/>
    <property type="match status" value="1"/>
</dbReference>
<reference evidence="7" key="1">
    <citation type="submission" date="2005-10" db="EMBL/GenBank/DDBJ databases">
        <title>Complete sequence of Pelobacter carbinolicus DSM 2380.</title>
        <authorList>
            <person name="Copeland A."/>
            <person name="Lucas S."/>
            <person name="Lapidus A."/>
            <person name="Barry K."/>
            <person name="Detter J.C."/>
            <person name="Glavina T."/>
            <person name="Hammon N."/>
            <person name="Israni S."/>
            <person name="Pitluck S."/>
            <person name="Chertkov O."/>
            <person name="Schmutz J."/>
            <person name="Larimer F."/>
            <person name="Land M."/>
            <person name="Kyrpides N."/>
            <person name="Ivanova N."/>
            <person name="Richardson P."/>
        </authorList>
    </citation>
    <scope>NUCLEOTIDE SEQUENCE [LARGE SCALE GENOMIC DNA]</scope>
    <source>
        <strain evidence="7">DSM 2380 / NBRC 103641 / GraBd1</strain>
    </source>
</reference>
<evidence type="ECO:0000313" key="7">
    <source>
        <dbReference type="Proteomes" id="UP000002534"/>
    </source>
</evidence>
<evidence type="ECO:0000256" key="2">
    <source>
        <dbReference type="ARBA" id="ARBA00006442"/>
    </source>
</evidence>
<proteinExistence type="inferred from homology"/>
<dbReference type="CDD" id="cd00729">
    <property type="entry name" value="rubredoxin_SM"/>
    <property type="match status" value="1"/>
</dbReference>
<name>Q3A1Q8_SYNC1</name>
<keyword evidence="3" id="KW-0285">Flavoprotein</keyword>
<dbReference type="Gene3D" id="3.50.50.60">
    <property type="entry name" value="FAD/NAD(P)-binding domain"/>
    <property type="match status" value="2"/>
</dbReference>
<dbReference type="InterPro" id="IPR050260">
    <property type="entry name" value="FAD-bd_OxRdtase"/>
</dbReference>
<dbReference type="GO" id="GO:0005506">
    <property type="term" value="F:iron ion binding"/>
    <property type="evidence" value="ECO:0007669"/>
    <property type="project" value="InterPro"/>
</dbReference>
<dbReference type="RefSeq" id="WP_011342226.1">
    <property type="nucleotide sequence ID" value="NC_007498.2"/>
</dbReference>
<comment type="similarity">
    <text evidence="2">Belongs to the FAD-dependent oxidoreductase family.</text>
</comment>
<dbReference type="PANTHER" id="PTHR43429">
    <property type="entry name" value="PYRIDINE NUCLEOTIDE-DISULFIDE OXIDOREDUCTASE DOMAIN-CONTAINING"/>
    <property type="match status" value="1"/>
</dbReference>
<dbReference type="AlphaFoldDB" id="Q3A1Q8"/>
<organism evidence="6 7">
    <name type="scientific">Syntrophotalea carbinolica (strain DSM 2380 / NBRC 103641 / GraBd1)</name>
    <name type="common">Pelobacter carbinolicus</name>
    <dbReference type="NCBI Taxonomy" id="338963"/>
    <lineage>
        <taxon>Bacteria</taxon>
        <taxon>Pseudomonadati</taxon>
        <taxon>Thermodesulfobacteriota</taxon>
        <taxon>Desulfuromonadia</taxon>
        <taxon>Desulfuromonadales</taxon>
        <taxon>Syntrophotaleaceae</taxon>
        <taxon>Syntrophotalea</taxon>
    </lineage>
</organism>
<dbReference type="InterPro" id="IPR023753">
    <property type="entry name" value="FAD/NAD-binding_dom"/>
</dbReference>
<dbReference type="SUPFAM" id="SSF51905">
    <property type="entry name" value="FAD/NAD(P)-binding domain"/>
    <property type="match status" value="2"/>
</dbReference>
<dbReference type="EMBL" id="CP000142">
    <property type="protein sequence ID" value="ABA89699.1"/>
    <property type="molecule type" value="Genomic_DNA"/>
</dbReference>
<accession>Q3A1Q8</accession>
<keyword evidence="4" id="KW-0274">FAD</keyword>
<evidence type="ECO:0000256" key="4">
    <source>
        <dbReference type="ARBA" id="ARBA00022827"/>
    </source>
</evidence>
<evidence type="ECO:0000313" key="6">
    <source>
        <dbReference type="EMBL" id="ABA89699.1"/>
    </source>
</evidence>
<dbReference type="InterPro" id="IPR024934">
    <property type="entry name" value="Rubredoxin-like_dom"/>
</dbReference>
<feature type="domain" description="Rubredoxin-like" evidence="5">
    <location>
        <begin position="49"/>
        <end position="83"/>
    </location>
</feature>
<dbReference type="Proteomes" id="UP000002534">
    <property type="component" value="Chromosome"/>
</dbReference>
<dbReference type="HOGENOM" id="CLU_003291_4_4_7"/>
<reference evidence="6 7" key="2">
    <citation type="journal article" date="2012" name="BMC Genomics">
        <title>The genome of Pelobacter carbinolicus reveals surprising metabolic capabilities and physiological features.</title>
        <authorList>
            <person name="Aklujkar M."/>
            <person name="Haveman S.A."/>
            <person name="Didonato R.Jr."/>
            <person name="Chertkov O."/>
            <person name="Han C.S."/>
            <person name="Land M.L."/>
            <person name="Brown P."/>
            <person name="Lovley D.R."/>
        </authorList>
    </citation>
    <scope>NUCLEOTIDE SEQUENCE [LARGE SCALE GENOMIC DNA]</scope>
    <source>
        <strain evidence="7">DSM 2380 / NBRC 103641 / GraBd1</strain>
    </source>
</reference>
<dbReference type="GO" id="GO:0016491">
    <property type="term" value="F:oxidoreductase activity"/>
    <property type="evidence" value="ECO:0007669"/>
    <property type="project" value="InterPro"/>
</dbReference>
<gene>
    <name evidence="6" type="ordered locus">Pcar_2460</name>
</gene>
<dbReference type="InterPro" id="IPR036188">
    <property type="entry name" value="FAD/NAD-bd_sf"/>
</dbReference>
<evidence type="ECO:0000256" key="1">
    <source>
        <dbReference type="ARBA" id="ARBA00001974"/>
    </source>
</evidence>
<dbReference type="eggNOG" id="COG1251">
    <property type="taxonomic scope" value="Bacteria"/>
</dbReference>
<evidence type="ECO:0000256" key="3">
    <source>
        <dbReference type="ARBA" id="ARBA00022630"/>
    </source>
</evidence>